<dbReference type="SUPFAM" id="SSF56112">
    <property type="entry name" value="Protein kinase-like (PK-like)"/>
    <property type="match status" value="1"/>
</dbReference>
<dbReference type="PROSITE" id="PS00108">
    <property type="entry name" value="PROTEIN_KINASE_ST"/>
    <property type="match status" value="1"/>
</dbReference>
<dbReference type="InterPro" id="IPR000719">
    <property type="entry name" value="Prot_kinase_dom"/>
</dbReference>
<keyword evidence="6" id="KW-0067">ATP-binding</keyword>
<feature type="region of interest" description="Disordered" evidence="9">
    <location>
        <begin position="1"/>
        <end position="64"/>
    </location>
</feature>
<dbReference type="Pfam" id="PF00069">
    <property type="entry name" value="Pkinase"/>
    <property type="match status" value="1"/>
</dbReference>
<proteinExistence type="predicted"/>
<evidence type="ECO:0000256" key="2">
    <source>
        <dbReference type="ARBA" id="ARBA00022527"/>
    </source>
</evidence>
<dbReference type="EC" id="2.7.11.1" evidence="1"/>
<evidence type="ECO:0000256" key="8">
    <source>
        <dbReference type="ARBA" id="ARBA00048679"/>
    </source>
</evidence>
<comment type="catalytic activity">
    <reaction evidence="8">
        <text>L-seryl-[protein] + ATP = O-phospho-L-seryl-[protein] + ADP + H(+)</text>
        <dbReference type="Rhea" id="RHEA:17989"/>
        <dbReference type="Rhea" id="RHEA-COMP:9863"/>
        <dbReference type="Rhea" id="RHEA-COMP:11604"/>
        <dbReference type="ChEBI" id="CHEBI:15378"/>
        <dbReference type="ChEBI" id="CHEBI:29999"/>
        <dbReference type="ChEBI" id="CHEBI:30616"/>
        <dbReference type="ChEBI" id="CHEBI:83421"/>
        <dbReference type="ChEBI" id="CHEBI:456216"/>
        <dbReference type="EC" id="2.7.11.1"/>
    </reaction>
</comment>
<dbReference type="InterPro" id="IPR011009">
    <property type="entry name" value="Kinase-like_dom_sf"/>
</dbReference>
<feature type="compositionally biased region" description="Basic and acidic residues" evidence="9">
    <location>
        <begin position="49"/>
        <end position="64"/>
    </location>
</feature>
<dbReference type="SMART" id="SM00220">
    <property type="entry name" value="S_TKc"/>
    <property type="match status" value="1"/>
</dbReference>
<dbReference type="PANTHER" id="PTHR24361:SF433">
    <property type="entry name" value="PROTEIN KINASE DOMAIN-CONTAINING PROTEIN"/>
    <property type="match status" value="1"/>
</dbReference>
<feature type="region of interest" description="Disordered" evidence="9">
    <location>
        <begin position="241"/>
        <end position="264"/>
    </location>
</feature>
<evidence type="ECO:0000256" key="4">
    <source>
        <dbReference type="ARBA" id="ARBA00022741"/>
    </source>
</evidence>
<evidence type="ECO:0000256" key="1">
    <source>
        <dbReference type="ARBA" id="ARBA00012513"/>
    </source>
</evidence>
<dbReference type="InterPro" id="IPR008271">
    <property type="entry name" value="Ser/Thr_kinase_AS"/>
</dbReference>
<keyword evidence="3" id="KW-0808">Transferase</keyword>
<keyword evidence="2" id="KW-0723">Serine/threonine-protein kinase</keyword>
<evidence type="ECO:0000313" key="11">
    <source>
        <dbReference type="EMBL" id="QSS63747.1"/>
    </source>
</evidence>
<dbReference type="EMBL" id="CP069114">
    <property type="protein sequence ID" value="QSS63747.1"/>
    <property type="molecule type" value="Genomic_DNA"/>
</dbReference>
<reference evidence="11" key="1">
    <citation type="submission" date="2021-01" db="EMBL/GenBank/DDBJ databases">
        <title>Chromosome-level genome assembly of a human fungal pathogen reveals clustering of transcriptionally co-regulated genes.</title>
        <authorList>
            <person name="Voorhies M."/>
            <person name="Cohen S."/>
            <person name="Shea T.P."/>
            <person name="Petrus S."/>
            <person name="Munoz J.F."/>
            <person name="Poplawski S."/>
            <person name="Goldman W.E."/>
            <person name="Michael T."/>
            <person name="Cuomo C.A."/>
            <person name="Sil A."/>
            <person name="Beyhan S."/>
        </authorList>
    </citation>
    <scope>NUCLEOTIDE SEQUENCE</scope>
    <source>
        <strain evidence="11">WU24</strain>
    </source>
</reference>
<keyword evidence="4" id="KW-0547">Nucleotide-binding</keyword>
<protein>
    <recommendedName>
        <fullName evidence="1">non-specific serine/threonine protein kinase</fullName>
        <ecNumber evidence="1">2.7.11.1</ecNumber>
    </recommendedName>
</protein>
<feature type="domain" description="Protein kinase" evidence="10">
    <location>
        <begin position="1"/>
        <end position="292"/>
    </location>
</feature>
<evidence type="ECO:0000313" key="12">
    <source>
        <dbReference type="Proteomes" id="UP000663671"/>
    </source>
</evidence>
<evidence type="ECO:0000256" key="7">
    <source>
        <dbReference type="ARBA" id="ARBA00047899"/>
    </source>
</evidence>
<evidence type="ECO:0000256" key="9">
    <source>
        <dbReference type="SAM" id="MobiDB-lite"/>
    </source>
</evidence>
<accession>A0A8A1MI08</accession>
<dbReference type="GO" id="GO:0004674">
    <property type="term" value="F:protein serine/threonine kinase activity"/>
    <property type="evidence" value="ECO:0007669"/>
    <property type="project" value="UniProtKB-KW"/>
</dbReference>
<evidence type="ECO:0000256" key="6">
    <source>
        <dbReference type="ARBA" id="ARBA00022840"/>
    </source>
</evidence>
<keyword evidence="5" id="KW-0418">Kinase</keyword>
<name>A0A8A1MI08_AJECA</name>
<gene>
    <name evidence="11" type="ORF">I7I51_00807</name>
</gene>
<evidence type="ECO:0000259" key="10">
    <source>
        <dbReference type="PROSITE" id="PS50011"/>
    </source>
</evidence>
<organism evidence="11 12">
    <name type="scientific">Ajellomyces capsulatus</name>
    <name type="common">Darling's disease fungus</name>
    <name type="synonym">Histoplasma capsulatum</name>
    <dbReference type="NCBI Taxonomy" id="5037"/>
    <lineage>
        <taxon>Eukaryota</taxon>
        <taxon>Fungi</taxon>
        <taxon>Dikarya</taxon>
        <taxon>Ascomycota</taxon>
        <taxon>Pezizomycotina</taxon>
        <taxon>Eurotiomycetes</taxon>
        <taxon>Eurotiomycetidae</taxon>
        <taxon>Onygenales</taxon>
        <taxon>Ajellomycetaceae</taxon>
        <taxon>Histoplasma</taxon>
    </lineage>
</organism>
<dbReference type="OrthoDB" id="8693905at2759"/>
<dbReference type="GO" id="GO:0005737">
    <property type="term" value="C:cytoplasm"/>
    <property type="evidence" value="ECO:0007669"/>
    <property type="project" value="TreeGrafter"/>
</dbReference>
<dbReference type="PROSITE" id="PS50011">
    <property type="entry name" value="PROTEIN_KINASE_DOM"/>
    <property type="match status" value="1"/>
</dbReference>
<dbReference type="Gene3D" id="1.10.510.10">
    <property type="entry name" value="Transferase(Phosphotransferase) domain 1"/>
    <property type="match status" value="1"/>
</dbReference>
<evidence type="ECO:0000256" key="5">
    <source>
        <dbReference type="ARBA" id="ARBA00022777"/>
    </source>
</evidence>
<dbReference type="InterPro" id="IPR053235">
    <property type="entry name" value="Ser_Thr_kinase"/>
</dbReference>
<dbReference type="AlphaFoldDB" id="A0A8A1MI08"/>
<comment type="catalytic activity">
    <reaction evidence="7">
        <text>L-threonyl-[protein] + ATP = O-phospho-L-threonyl-[protein] + ADP + H(+)</text>
        <dbReference type="Rhea" id="RHEA:46608"/>
        <dbReference type="Rhea" id="RHEA-COMP:11060"/>
        <dbReference type="Rhea" id="RHEA-COMP:11605"/>
        <dbReference type="ChEBI" id="CHEBI:15378"/>
        <dbReference type="ChEBI" id="CHEBI:30013"/>
        <dbReference type="ChEBI" id="CHEBI:30616"/>
        <dbReference type="ChEBI" id="CHEBI:61977"/>
        <dbReference type="ChEBI" id="CHEBI:456216"/>
        <dbReference type="EC" id="2.7.11.1"/>
    </reaction>
</comment>
<dbReference type="PANTHER" id="PTHR24361">
    <property type="entry name" value="MITOGEN-ACTIVATED KINASE KINASE KINASE"/>
    <property type="match status" value="1"/>
</dbReference>
<dbReference type="GO" id="GO:0005524">
    <property type="term" value="F:ATP binding"/>
    <property type="evidence" value="ECO:0007669"/>
    <property type="project" value="UniProtKB-KW"/>
</dbReference>
<dbReference type="VEuPathDB" id="FungiDB:I7I51_00807"/>
<sequence length="292" mass="32097">MVSRSDDYSGDTARPPSRPSSSRPQDNNHENNTSAGPRSRAAKSATSPSKRESTRSSKSTAKDVAELTDYHPNIVKYHGFVKSAETLNIILEYVDQPQLIFEEYCENGSLHSISKNFGRFPENLVGLYMSQVLHGLLYLHEQGVIHRDIKGANILTTKQGLVKLADFGVASRTTGLHESSVVGTPYWMAPEVIELSGATTASDIWSLGCTVIELLEGKPPYYKFQPMQALFRIVNDDHPPLPQGASPVRGRGRATTKMPRSGFGRPPAAVPMIIGMMILHPPYPPARFTSHI</sequence>
<dbReference type="Proteomes" id="UP000663671">
    <property type="component" value="Chromosome 1"/>
</dbReference>
<evidence type="ECO:0000256" key="3">
    <source>
        <dbReference type="ARBA" id="ARBA00022679"/>
    </source>
</evidence>